<name>A0ABN7F6A5_9BURK</name>
<dbReference type="EMBL" id="CADIJS010000005">
    <property type="protein sequence ID" value="CAB3735704.1"/>
    <property type="molecule type" value="Genomic_DNA"/>
</dbReference>
<sequence length="232" mass="24910">MAMANSMEALAAQGVRFKVLAQVFPVLRHEVVGPLSNATLATAMLRHSPEGANADALQQRCQRLAGDLTGMLEDSVTIVRELDQWLLDSGALTSTEALLNECRKLMFSHLLLSRHSVTWPQEIAQFELPQFTSRYLLLAWLLGLLSVLPSDAALTLDCSSAEVWHAHFPAVSSTNTADAGMPAAGSPAARSPATSASITFAPEEVELLAAASGWRLERAAQCWSLHLPAAPL</sequence>
<dbReference type="Proteomes" id="UP000494116">
    <property type="component" value="Unassembled WGS sequence"/>
</dbReference>
<comment type="caution">
    <text evidence="1">The sequence shown here is derived from an EMBL/GenBank/DDBJ whole genome shotgun (WGS) entry which is preliminary data.</text>
</comment>
<proteinExistence type="predicted"/>
<reference evidence="1 2" key="1">
    <citation type="submission" date="2020-04" db="EMBL/GenBank/DDBJ databases">
        <authorList>
            <person name="De Canck E."/>
        </authorList>
    </citation>
    <scope>NUCLEOTIDE SEQUENCE [LARGE SCALE GENOMIC DNA]</scope>
    <source>
        <strain evidence="1 2">LMG 1873</strain>
    </source>
</reference>
<keyword evidence="2" id="KW-1185">Reference proteome</keyword>
<evidence type="ECO:0000313" key="1">
    <source>
        <dbReference type="EMBL" id="CAB3735704.1"/>
    </source>
</evidence>
<organism evidence="1 2">
    <name type="scientific">Achromobacter piechaudii</name>
    <dbReference type="NCBI Taxonomy" id="72556"/>
    <lineage>
        <taxon>Bacteria</taxon>
        <taxon>Pseudomonadati</taxon>
        <taxon>Pseudomonadota</taxon>
        <taxon>Betaproteobacteria</taxon>
        <taxon>Burkholderiales</taxon>
        <taxon>Alcaligenaceae</taxon>
        <taxon>Achromobacter</taxon>
    </lineage>
</organism>
<protein>
    <submittedName>
        <fullName evidence="1">Uncharacterized protein</fullName>
    </submittedName>
</protein>
<gene>
    <name evidence="1" type="ORF">LMG1873_05253</name>
</gene>
<accession>A0ABN7F6A5</accession>
<evidence type="ECO:0000313" key="2">
    <source>
        <dbReference type="Proteomes" id="UP000494116"/>
    </source>
</evidence>